<evidence type="ECO:0000313" key="1">
    <source>
        <dbReference type="EMBL" id="NMH77240.1"/>
    </source>
</evidence>
<proteinExistence type="predicted"/>
<evidence type="ECO:0000313" key="2">
    <source>
        <dbReference type="Proteomes" id="UP001296706"/>
    </source>
</evidence>
<organism evidence="1 2">
    <name type="scientific">Pseudonocardia xinjiangensis</name>
    <dbReference type="NCBI Taxonomy" id="75289"/>
    <lineage>
        <taxon>Bacteria</taxon>
        <taxon>Bacillati</taxon>
        <taxon>Actinomycetota</taxon>
        <taxon>Actinomycetes</taxon>
        <taxon>Pseudonocardiales</taxon>
        <taxon>Pseudonocardiaceae</taxon>
        <taxon>Pseudonocardia</taxon>
    </lineage>
</organism>
<protein>
    <submittedName>
        <fullName evidence="1">Uncharacterized protein</fullName>
    </submittedName>
</protein>
<keyword evidence="2" id="KW-1185">Reference proteome</keyword>
<dbReference type="EMBL" id="JAAXKY010000020">
    <property type="protein sequence ID" value="NMH77240.1"/>
    <property type="molecule type" value="Genomic_DNA"/>
</dbReference>
<sequence length="79" mass="8490">MDNPTDGGDVLGGLEIEVEAELKLAELSRPEQVMELPSAEWPFDPMDVQREEIGLRNLLGAVEAADGHDSRGDEPSTGS</sequence>
<dbReference type="RefSeq" id="WP_169395310.1">
    <property type="nucleotide sequence ID" value="NZ_BAAAJH010000001.1"/>
</dbReference>
<accession>A0ABX1RDP0</accession>
<comment type="caution">
    <text evidence="1">The sequence shown here is derived from an EMBL/GenBank/DDBJ whole genome shotgun (WGS) entry which is preliminary data.</text>
</comment>
<dbReference type="Proteomes" id="UP001296706">
    <property type="component" value="Unassembled WGS sequence"/>
</dbReference>
<reference evidence="1 2" key="1">
    <citation type="submission" date="2020-04" db="EMBL/GenBank/DDBJ databases">
        <authorList>
            <person name="Klaysubun C."/>
            <person name="Duangmal K."/>
            <person name="Lipun K."/>
        </authorList>
    </citation>
    <scope>NUCLEOTIDE SEQUENCE [LARGE SCALE GENOMIC DNA]</scope>
    <source>
        <strain evidence="1 2">JCM 11839</strain>
    </source>
</reference>
<name>A0ABX1RDP0_9PSEU</name>
<gene>
    <name evidence="1" type="ORF">HF577_09060</name>
</gene>